<evidence type="ECO:0000313" key="5">
    <source>
        <dbReference type="EMBL" id="MBB5350231.1"/>
    </source>
</evidence>
<dbReference type="GO" id="GO:0006355">
    <property type="term" value="P:regulation of DNA-templated transcription"/>
    <property type="evidence" value="ECO:0007669"/>
    <property type="project" value="InterPro"/>
</dbReference>
<evidence type="ECO:0000313" key="6">
    <source>
        <dbReference type="Proteomes" id="UP000557717"/>
    </source>
</evidence>
<dbReference type="Proteomes" id="UP000557717">
    <property type="component" value="Unassembled WGS sequence"/>
</dbReference>
<comment type="caution">
    <text evidence="5">The sequence shown here is derived from an EMBL/GenBank/DDBJ whole genome shotgun (WGS) entry which is preliminary data.</text>
</comment>
<sequence length="264" mass="29896">MKYDPPQSRPSLPQPDVEAILSLLSETCKLPSRNAQIRTLMNGLVRLIDAKSWVWGVSVRLEADSLPTWLLHLYGGFDEESYAKFVRAQEHPDMQWLTAPYVELLMQTDGQLTRSRQQTDPDNLYRKSSVRALWEAAGVEPGLLSCKVLNPSTVSGVAIYRRPKEPLFEERERLITHILLTEVPWLHQPTPEDVGVPVRKLSPRRLTICNLLAQGMSRAAIAEHLGIKESTVNSYTKEIFKVFGVHSQPELMTRLHADDHPADS</sequence>
<dbReference type="InterPro" id="IPR000792">
    <property type="entry name" value="Tscrpt_reg_LuxR_C"/>
</dbReference>
<dbReference type="PRINTS" id="PR00038">
    <property type="entry name" value="HTHLUXR"/>
</dbReference>
<dbReference type="RefSeq" id="WP_184015387.1">
    <property type="nucleotide sequence ID" value="NZ_JACHFD010000002.1"/>
</dbReference>
<dbReference type="SMART" id="SM00421">
    <property type="entry name" value="HTH_LUXR"/>
    <property type="match status" value="1"/>
</dbReference>
<evidence type="ECO:0000256" key="2">
    <source>
        <dbReference type="ARBA" id="ARBA00023125"/>
    </source>
</evidence>
<dbReference type="PANTHER" id="PTHR44688:SF16">
    <property type="entry name" value="DNA-BINDING TRANSCRIPTIONAL ACTIVATOR DEVR_DOSR"/>
    <property type="match status" value="1"/>
</dbReference>
<dbReference type="Gene3D" id="1.10.10.10">
    <property type="entry name" value="Winged helix-like DNA-binding domain superfamily/Winged helix DNA-binding domain"/>
    <property type="match status" value="1"/>
</dbReference>
<protein>
    <submittedName>
        <fullName evidence="5">DNA-binding CsgD family transcriptional regulator</fullName>
    </submittedName>
</protein>
<name>A0A840VBG5_9BACT</name>
<feature type="domain" description="HTH luxR-type" evidence="4">
    <location>
        <begin position="194"/>
        <end position="259"/>
    </location>
</feature>
<evidence type="ECO:0000259" key="4">
    <source>
        <dbReference type="PROSITE" id="PS50043"/>
    </source>
</evidence>
<keyword evidence="6" id="KW-1185">Reference proteome</keyword>
<keyword evidence="1" id="KW-0805">Transcription regulation</keyword>
<accession>A0A840VBG5</accession>
<proteinExistence type="predicted"/>
<dbReference type="PANTHER" id="PTHR44688">
    <property type="entry name" value="DNA-BINDING TRANSCRIPTIONAL ACTIVATOR DEVR_DOSR"/>
    <property type="match status" value="1"/>
</dbReference>
<dbReference type="GO" id="GO:0003677">
    <property type="term" value="F:DNA binding"/>
    <property type="evidence" value="ECO:0007669"/>
    <property type="project" value="UniProtKB-KW"/>
</dbReference>
<organism evidence="5 6">
    <name type="scientific">Haloferula luteola</name>
    <dbReference type="NCBI Taxonomy" id="595692"/>
    <lineage>
        <taxon>Bacteria</taxon>
        <taxon>Pseudomonadati</taxon>
        <taxon>Verrucomicrobiota</taxon>
        <taxon>Verrucomicrobiia</taxon>
        <taxon>Verrucomicrobiales</taxon>
        <taxon>Verrucomicrobiaceae</taxon>
        <taxon>Haloferula</taxon>
    </lineage>
</organism>
<dbReference type="EMBL" id="JACHFD010000002">
    <property type="protein sequence ID" value="MBB5350231.1"/>
    <property type="molecule type" value="Genomic_DNA"/>
</dbReference>
<dbReference type="SUPFAM" id="SSF46894">
    <property type="entry name" value="C-terminal effector domain of the bipartite response regulators"/>
    <property type="match status" value="1"/>
</dbReference>
<evidence type="ECO:0000256" key="1">
    <source>
        <dbReference type="ARBA" id="ARBA00023015"/>
    </source>
</evidence>
<dbReference type="CDD" id="cd06170">
    <property type="entry name" value="LuxR_C_like"/>
    <property type="match status" value="1"/>
</dbReference>
<dbReference type="Pfam" id="PF00196">
    <property type="entry name" value="GerE"/>
    <property type="match status" value="1"/>
</dbReference>
<keyword evidence="3" id="KW-0804">Transcription</keyword>
<dbReference type="InterPro" id="IPR036388">
    <property type="entry name" value="WH-like_DNA-bd_sf"/>
</dbReference>
<keyword evidence="2 5" id="KW-0238">DNA-binding</keyword>
<dbReference type="AlphaFoldDB" id="A0A840VBG5"/>
<dbReference type="InterPro" id="IPR016032">
    <property type="entry name" value="Sig_transdc_resp-reg_C-effctor"/>
</dbReference>
<reference evidence="5 6" key="1">
    <citation type="submission" date="2020-08" db="EMBL/GenBank/DDBJ databases">
        <title>Genomic Encyclopedia of Type Strains, Phase IV (KMG-IV): sequencing the most valuable type-strain genomes for metagenomic binning, comparative biology and taxonomic classification.</title>
        <authorList>
            <person name="Goeker M."/>
        </authorList>
    </citation>
    <scope>NUCLEOTIDE SEQUENCE [LARGE SCALE GENOMIC DNA]</scope>
    <source>
        <strain evidence="5 6">YC6886</strain>
    </source>
</reference>
<dbReference type="PROSITE" id="PS50043">
    <property type="entry name" value="HTH_LUXR_2"/>
    <property type="match status" value="1"/>
</dbReference>
<gene>
    <name evidence="5" type="ORF">HNR46_000455</name>
</gene>
<evidence type="ECO:0000256" key="3">
    <source>
        <dbReference type="ARBA" id="ARBA00023163"/>
    </source>
</evidence>